<accession>A0A9Q1JGS6</accession>
<feature type="region of interest" description="Disordered" evidence="1">
    <location>
        <begin position="41"/>
        <end position="62"/>
    </location>
</feature>
<evidence type="ECO:0000313" key="3">
    <source>
        <dbReference type="Proteomes" id="UP001153076"/>
    </source>
</evidence>
<protein>
    <submittedName>
        <fullName evidence="2">Uncharacterized protein</fullName>
    </submittedName>
</protein>
<dbReference type="Proteomes" id="UP001153076">
    <property type="component" value="Unassembled WGS sequence"/>
</dbReference>
<comment type="caution">
    <text evidence="2">The sequence shown here is derived from an EMBL/GenBank/DDBJ whole genome shotgun (WGS) entry which is preliminary data.</text>
</comment>
<proteinExistence type="predicted"/>
<dbReference type="AlphaFoldDB" id="A0A9Q1JGS6"/>
<dbReference type="EMBL" id="JAKOGI010002541">
    <property type="protein sequence ID" value="KAJ8421774.1"/>
    <property type="molecule type" value="Genomic_DNA"/>
</dbReference>
<keyword evidence="3" id="KW-1185">Reference proteome</keyword>
<gene>
    <name evidence="2" type="ORF">Cgig2_023444</name>
</gene>
<sequence length="207" mass="22910">MVTCYSMWGLMLMRELMLKRDHPAPRRKEVNEIAQTLRTGCREFPGGGVEPTRTTTMGHSEEAQVRNTEEAIPTVGGIPRGMQDVADEIVRESLHKLNVPQEAPDGHTMSSIMQEAPADIQSCDARSAISEDITIERCQYSLVVMKGGNDSVVIIEQDMDVSNPARDTTKVAATAWPSRSAAECGSVMRPRSAPLTQVRPMKYEVYM</sequence>
<evidence type="ECO:0000256" key="1">
    <source>
        <dbReference type="SAM" id="MobiDB-lite"/>
    </source>
</evidence>
<reference evidence="2" key="1">
    <citation type="submission" date="2022-04" db="EMBL/GenBank/DDBJ databases">
        <title>Carnegiea gigantea Genome sequencing and assembly v2.</title>
        <authorList>
            <person name="Copetti D."/>
            <person name="Sanderson M.J."/>
            <person name="Burquez A."/>
            <person name="Wojciechowski M.F."/>
        </authorList>
    </citation>
    <scope>NUCLEOTIDE SEQUENCE</scope>
    <source>
        <strain evidence="2">SGP5-SGP5p</strain>
        <tissue evidence="2">Aerial part</tissue>
    </source>
</reference>
<evidence type="ECO:0000313" key="2">
    <source>
        <dbReference type="EMBL" id="KAJ8421774.1"/>
    </source>
</evidence>
<name>A0A9Q1JGS6_9CARY</name>
<organism evidence="2 3">
    <name type="scientific">Carnegiea gigantea</name>
    <dbReference type="NCBI Taxonomy" id="171969"/>
    <lineage>
        <taxon>Eukaryota</taxon>
        <taxon>Viridiplantae</taxon>
        <taxon>Streptophyta</taxon>
        <taxon>Embryophyta</taxon>
        <taxon>Tracheophyta</taxon>
        <taxon>Spermatophyta</taxon>
        <taxon>Magnoliopsida</taxon>
        <taxon>eudicotyledons</taxon>
        <taxon>Gunneridae</taxon>
        <taxon>Pentapetalae</taxon>
        <taxon>Caryophyllales</taxon>
        <taxon>Cactineae</taxon>
        <taxon>Cactaceae</taxon>
        <taxon>Cactoideae</taxon>
        <taxon>Echinocereeae</taxon>
        <taxon>Carnegiea</taxon>
    </lineage>
</organism>